<keyword evidence="2" id="KW-0472">Membrane</keyword>
<keyword evidence="2" id="KW-1133">Transmembrane helix</keyword>
<name>A0AAE0WRQ8_9PEZI</name>
<dbReference type="EMBL" id="JAUTXT010000008">
    <property type="protein sequence ID" value="KAK3676826.1"/>
    <property type="molecule type" value="Genomic_DNA"/>
</dbReference>
<evidence type="ECO:0000313" key="4">
    <source>
        <dbReference type="Proteomes" id="UP001274830"/>
    </source>
</evidence>
<sequence length="351" mass="38674">MAYPKRCDDGKLHRMPEDDQHLGWNSSWSLKDPPSGTRKRVTAVRRFNLSVAVNDNDQLVTPFASQDIEPSSPDRSSTLPSRNATPNTPTPGDGPLDQDAPAISIVNTSTSSLHNGSSVQLERTPAEGQDYQIFPSSRPLAGHTPDHRRTNTTTQQGSRQSPSGIAGNMSLNNHHRAMASLSPSSTILVLETKIRDDIPAGRGHYEMFGSSDASDAESGRDDPPYKMIAGRAREKVVRLTATVESSNHLLQRLGRRHEFDTAELARSQALSAQLKQERDAAVAEADGQAAAVAAGEELAVAKKDGHIKILRWSLVLFILAVVAYMYWCWRNSAEFLYIREVRRKFYDTGML</sequence>
<gene>
    <name evidence="3" type="ORF">LTR78_003030</name>
</gene>
<protein>
    <submittedName>
        <fullName evidence="3">Uncharacterized protein</fullName>
    </submittedName>
</protein>
<feature type="region of interest" description="Disordered" evidence="1">
    <location>
        <begin position="61"/>
        <end position="101"/>
    </location>
</feature>
<evidence type="ECO:0000256" key="1">
    <source>
        <dbReference type="SAM" id="MobiDB-lite"/>
    </source>
</evidence>
<feature type="region of interest" description="Disordered" evidence="1">
    <location>
        <begin position="131"/>
        <end position="170"/>
    </location>
</feature>
<keyword evidence="4" id="KW-1185">Reference proteome</keyword>
<dbReference type="AlphaFoldDB" id="A0AAE0WRQ8"/>
<feature type="compositionally biased region" description="Polar residues" evidence="1">
    <location>
        <begin position="73"/>
        <end position="87"/>
    </location>
</feature>
<reference evidence="3" key="1">
    <citation type="submission" date="2023-07" db="EMBL/GenBank/DDBJ databases">
        <title>Black Yeasts Isolated from many extreme environments.</title>
        <authorList>
            <person name="Coleine C."/>
            <person name="Stajich J.E."/>
            <person name="Selbmann L."/>
        </authorList>
    </citation>
    <scope>NUCLEOTIDE SEQUENCE</scope>
    <source>
        <strain evidence="3">CCFEE 5485</strain>
    </source>
</reference>
<evidence type="ECO:0000313" key="3">
    <source>
        <dbReference type="EMBL" id="KAK3676826.1"/>
    </source>
</evidence>
<feature type="compositionally biased region" description="Polar residues" evidence="1">
    <location>
        <begin position="151"/>
        <end position="163"/>
    </location>
</feature>
<dbReference type="Proteomes" id="UP001274830">
    <property type="component" value="Unassembled WGS sequence"/>
</dbReference>
<feature type="compositionally biased region" description="Basic and acidic residues" evidence="1">
    <location>
        <begin position="1"/>
        <end position="21"/>
    </location>
</feature>
<proteinExistence type="predicted"/>
<feature type="transmembrane region" description="Helical" evidence="2">
    <location>
        <begin position="309"/>
        <end position="329"/>
    </location>
</feature>
<keyword evidence="2" id="KW-0812">Transmembrane</keyword>
<organism evidence="3 4">
    <name type="scientific">Recurvomyces mirabilis</name>
    <dbReference type="NCBI Taxonomy" id="574656"/>
    <lineage>
        <taxon>Eukaryota</taxon>
        <taxon>Fungi</taxon>
        <taxon>Dikarya</taxon>
        <taxon>Ascomycota</taxon>
        <taxon>Pezizomycotina</taxon>
        <taxon>Dothideomycetes</taxon>
        <taxon>Dothideomycetidae</taxon>
        <taxon>Mycosphaerellales</taxon>
        <taxon>Teratosphaeriaceae</taxon>
        <taxon>Recurvomyces</taxon>
    </lineage>
</organism>
<evidence type="ECO:0000256" key="2">
    <source>
        <dbReference type="SAM" id="Phobius"/>
    </source>
</evidence>
<comment type="caution">
    <text evidence="3">The sequence shown here is derived from an EMBL/GenBank/DDBJ whole genome shotgun (WGS) entry which is preliminary data.</text>
</comment>
<accession>A0AAE0WRQ8</accession>
<feature type="region of interest" description="Disordered" evidence="1">
    <location>
        <begin position="1"/>
        <end position="38"/>
    </location>
</feature>